<evidence type="ECO:0000256" key="3">
    <source>
        <dbReference type="ARBA" id="ARBA00023163"/>
    </source>
</evidence>
<reference evidence="7" key="1">
    <citation type="journal article" date="2019" name="Int. J. Syst. Evol. Microbiol.">
        <title>The Global Catalogue of Microorganisms (GCM) 10K type strain sequencing project: providing services to taxonomists for standard genome sequencing and annotation.</title>
        <authorList>
            <consortium name="The Broad Institute Genomics Platform"/>
            <consortium name="The Broad Institute Genome Sequencing Center for Infectious Disease"/>
            <person name="Wu L."/>
            <person name="Ma J."/>
        </authorList>
    </citation>
    <scope>NUCLEOTIDE SEQUENCE [LARGE SCALE GENOMIC DNA]</scope>
    <source>
        <strain evidence="7">JCM 4087</strain>
    </source>
</reference>
<dbReference type="InterPro" id="IPR009057">
    <property type="entry name" value="Homeodomain-like_sf"/>
</dbReference>
<protein>
    <submittedName>
        <fullName evidence="6">TetR/AcrR family transcriptional regulator</fullName>
    </submittedName>
</protein>
<dbReference type="Proteomes" id="UP001596091">
    <property type="component" value="Unassembled WGS sequence"/>
</dbReference>
<dbReference type="PANTHER" id="PTHR30055:SF234">
    <property type="entry name" value="HTH-TYPE TRANSCRIPTIONAL REGULATOR BETI"/>
    <property type="match status" value="1"/>
</dbReference>
<dbReference type="RefSeq" id="WP_263332963.1">
    <property type="nucleotide sequence ID" value="NZ_JAGSYH010000001.1"/>
</dbReference>
<dbReference type="Pfam" id="PF00440">
    <property type="entry name" value="TetR_N"/>
    <property type="match status" value="1"/>
</dbReference>
<dbReference type="Gene3D" id="1.10.10.60">
    <property type="entry name" value="Homeodomain-like"/>
    <property type="match status" value="1"/>
</dbReference>
<evidence type="ECO:0000259" key="5">
    <source>
        <dbReference type="PROSITE" id="PS50977"/>
    </source>
</evidence>
<feature type="DNA-binding region" description="H-T-H motif" evidence="4">
    <location>
        <begin position="46"/>
        <end position="65"/>
    </location>
</feature>
<dbReference type="PROSITE" id="PS50977">
    <property type="entry name" value="HTH_TETR_2"/>
    <property type="match status" value="1"/>
</dbReference>
<dbReference type="PANTHER" id="PTHR30055">
    <property type="entry name" value="HTH-TYPE TRANSCRIPTIONAL REGULATOR RUTR"/>
    <property type="match status" value="1"/>
</dbReference>
<evidence type="ECO:0000256" key="2">
    <source>
        <dbReference type="ARBA" id="ARBA00023125"/>
    </source>
</evidence>
<comment type="caution">
    <text evidence="6">The sequence shown here is derived from an EMBL/GenBank/DDBJ whole genome shotgun (WGS) entry which is preliminary data.</text>
</comment>
<evidence type="ECO:0000313" key="6">
    <source>
        <dbReference type="EMBL" id="MFC5864569.1"/>
    </source>
</evidence>
<proteinExistence type="predicted"/>
<gene>
    <name evidence="6" type="ORF">ACFPT7_19835</name>
</gene>
<dbReference type="Gene3D" id="1.10.357.10">
    <property type="entry name" value="Tetracycline Repressor, domain 2"/>
    <property type="match status" value="1"/>
</dbReference>
<dbReference type="SUPFAM" id="SSF46689">
    <property type="entry name" value="Homeodomain-like"/>
    <property type="match status" value="1"/>
</dbReference>
<organism evidence="6 7">
    <name type="scientific">Acidicapsa dinghuensis</name>
    <dbReference type="NCBI Taxonomy" id="2218256"/>
    <lineage>
        <taxon>Bacteria</taxon>
        <taxon>Pseudomonadati</taxon>
        <taxon>Acidobacteriota</taxon>
        <taxon>Terriglobia</taxon>
        <taxon>Terriglobales</taxon>
        <taxon>Acidobacteriaceae</taxon>
        <taxon>Acidicapsa</taxon>
    </lineage>
</organism>
<keyword evidence="1" id="KW-0805">Transcription regulation</keyword>
<sequence length="206" mass="23118">MATSKIEEPRRPYELGKRLEQMDKSRADILRAARLQLEANGFRQFTMSSLAAECGLTRQTVHNLFGTKTALLEALFDVIALDSGMERMREAMMQPSPQAMLEQLIHVFCGFWARNRVLFRRIHGIGAIDPEFGAVIAARNQRRTLIATRIVSRWQGSGDSNTQSNTRIASLAALTSFEFFDALVESTLTETQAEAVILELARKVLT</sequence>
<accession>A0ABW1EKT8</accession>
<feature type="domain" description="HTH tetR-type" evidence="5">
    <location>
        <begin position="23"/>
        <end position="83"/>
    </location>
</feature>
<keyword evidence="2 4" id="KW-0238">DNA-binding</keyword>
<name>A0ABW1EKT8_9BACT</name>
<evidence type="ECO:0000256" key="4">
    <source>
        <dbReference type="PROSITE-ProRule" id="PRU00335"/>
    </source>
</evidence>
<dbReference type="InterPro" id="IPR001647">
    <property type="entry name" value="HTH_TetR"/>
</dbReference>
<keyword evidence="7" id="KW-1185">Reference proteome</keyword>
<evidence type="ECO:0000313" key="7">
    <source>
        <dbReference type="Proteomes" id="UP001596091"/>
    </source>
</evidence>
<keyword evidence="3" id="KW-0804">Transcription</keyword>
<dbReference type="EMBL" id="JBHSPH010000010">
    <property type="protein sequence ID" value="MFC5864569.1"/>
    <property type="molecule type" value="Genomic_DNA"/>
</dbReference>
<evidence type="ECO:0000256" key="1">
    <source>
        <dbReference type="ARBA" id="ARBA00023015"/>
    </source>
</evidence>
<dbReference type="InterPro" id="IPR050109">
    <property type="entry name" value="HTH-type_TetR-like_transc_reg"/>
</dbReference>